<feature type="region of interest" description="Disordered" evidence="1">
    <location>
        <begin position="50"/>
        <end position="76"/>
    </location>
</feature>
<evidence type="ECO:0000313" key="2">
    <source>
        <dbReference type="EMBL" id="TQL77235.1"/>
    </source>
</evidence>
<accession>A0A543AXD2</accession>
<protein>
    <submittedName>
        <fullName evidence="2">Uncharacterized protein</fullName>
    </submittedName>
</protein>
<gene>
    <name evidence="2" type="ORF">FB566_2787</name>
</gene>
<organism evidence="2 3">
    <name type="scientific">Stackebrandtia endophytica</name>
    <dbReference type="NCBI Taxonomy" id="1496996"/>
    <lineage>
        <taxon>Bacteria</taxon>
        <taxon>Bacillati</taxon>
        <taxon>Actinomycetota</taxon>
        <taxon>Actinomycetes</taxon>
        <taxon>Glycomycetales</taxon>
        <taxon>Glycomycetaceae</taxon>
        <taxon>Stackebrandtia</taxon>
    </lineage>
</organism>
<comment type="caution">
    <text evidence="2">The sequence shown here is derived from an EMBL/GenBank/DDBJ whole genome shotgun (WGS) entry which is preliminary data.</text>
</comment>
<feature type="compositionally biased region" description="Low complexity" evidence="1">
    <location>
        <begin position="56"/>
        <end position="76"/>
    </location>
</feature>
<proteinExistence type="predicted"/>
<dbReference type="InParanoid" id="A0A543AXD2"/>
<reference evidence="2 3" key="1">
    <citation type="submission" date="2019-06" db="EMBL/GenBank/DDBJ databases">
        <title>Sequencing the genomes of 1000 actinobacteria strains.</title>
        <authorList>
            <person name="Klenk H.-P."/>
        </authorList>
    </citation>
    <scope>NUCLEOTIDE SEQUENCE [LARGE SCALE GENOMIC DNA]</scope>
    <source>
        <strain evidence="2 3">DSM 45928</strain>
    </source>
</reference>
<evidence type="ECO:0000313" key="3">
    <source>
        <dbReference type="Proteomes" id="UP000317043"/>
    </source>
</evidence>
<evidence type="ECO:0000256" key="1">
    <source>
        <dbReference type="SAM" id="MobiDB-lite"/>
    </source>
</evidence>
<dbReference type="AlphaFoldDB" id="A0A543AXD2"/>
<dbReference type="EMBL" id="VFOW01000001">
    <property type="protein sequence ID" value="TQL77235.1"/>
    <property type="molecule type" value="Genomic_DNA"/>
</dbReference>
<name>A0A543AXD2_9ACTN</name>
<dbReference type="Proteomes" id="UP000317043">
    <property type="component" value="Unassembled WGS sequence"/>
</dbReference>
<keyword evidence="3" id="KW-1185">Reference proteome</keyword>
<sequence>MPYLSSGLLVLFGVTTASSSPYGILVAPLAVNEMVLAGRLLIRGFRVGAGDGAPRQSSSQVASSAETSRAASSGTR</sequence>